<proteinExistence type="predicted"/>
<reference evidence="3" key="1">
    <citation type="journal article" date="2020" name="Stud. Mycol.">
        <title>101 Dothideomycetes genomes: a test case for predicting lifestyles and emergence of pathogens.</title>
        <authorList>
            <person name="Haridas S."/>
            <person name="Albert R."/>
            <person name="Binder M."/>
            <person name="Bloem J."/>
            <person name="Labutti K."/>
            <person name="Salamov A."/>
            <person name="Andreopoulos B."/>
            <person name="Baker S."/>
            <person name="Barry K."/>
            <person name="Bills G."/>
            <person name="Bluhm B."/>
            <person name="Cannon C."/>
            <person name="Castanera R."/>
            <person name="Culley D."/>
            <person name="Daum C."/>
            <person name="Ezra D."/>
            <person name="Gonzalez J."/>
            <person name="Henrissat B."/>
            <person name="Kuo A."/>
            <person name="Liang C."/>
            <person name="Lipzen A."/>
            <person name="Lutzoni F."/>
            <person name="Magnuson J."/>
            <person name="Mondo S."/>
            <person name="Nolan M."/>
            <person name="Ohm R."/>
            <person name="Pangilinan J."/>
            <person name="Park H.-J."/>
            <person name="Ramirez L."/>
            <person name="Alfaro M."/>
            <person name="Sun H."/>
            <person name="Tritt A."/>
            <person name="Yoshinaga Y."/>
            <person name="Zwiers L.-H."/>
            <person name="Turgeon B."/>
            <person name="Goodwin S."/>
            <person name="Spatafora J."/>
            <person name="Crous P."/>
            <person name="Grigoriev I."/>
        </authorList>
    </citation>
    <scope>NUCLEOTIDE SEQUENCE</scope>
    <source>
        <strain evidence="3">CBS 122367</strain>
    </source>
</reference>
<dbReference type="InterPro" id="IPR038305">
    <property type="entry name" value="HeLo_sf"/>
</dbReference>
<dbReference type="EMBL" id="MU005637">
    <property type="protein sequence ID" value="KAF2676261.1"/>
    <property type="molecule type" value="Genomic_DNA"/>
</dbReference>
<feature type="domain" description="Prion-inhibition and propagation HeLo" evidence="2">
    <location>
        <begin position="13"/>
        <end position="121"/>
    </location>
</feature>
<protein>
    <recommendedName>
        <fullName evidence="2">Prion-inhibition and propagation HeLo domain-containing protein</fullName>
    </recommendedName>
</protein>
<dbReference type="Pfam" id="PF14479">
    <property type="entry name" value="HeLo"/>
    <property type="match status" value="1"/>
</dbReference>
<dbReference type="InterPro" id="IPR029498">
    <property type="entry name" value="HeLo_dom"/>
</dbReference>
<feature type="region of interest" description="Disordered" evidence="1">
    <location>
        <begin position="126"/>
        <end position="147"/>
    </location>
</feature>
<accession>A0A6G1IE64</accession>
<evidence type="ECO:0000313" key="3">
    <source>
        <dbReference type="EMBL" id="KAF2676261.1"/>
    </source>
</evidence>
<keyword evidence="4" id="KW-1185">Reference proteome</keyword>
<dbReference type="Gene3D" id="1.20.120.1020">
    <property type="entry name" value="Prion-inhibition and propagation, HeLo domain"/>
    <property type="match status" value="1"/>
</dbReference>
<evidence type="ECO:0000313" key="4">
    <source>
        <dbReference type="Proteomes" id="UP000799291"/>
    </source>
</evidence>
<dbReference type="AlphaFoldDB" id="A0A6G1IE64"/>
<evidence type="ECO:0000259" key="2">
    <source>
        <dbReference type="Pfam" id="PF14479"/>
    </source>
</evidence>
<dbReference type="Proteomes" id="UP000799291">
    <property type="component" value="Unassembled WGS sequence"/>
</dbReference>
<gene>
    <name evidence="3" type="ORF">K458DRAFT_437420</name>
</gene>
<evidence type="ECO:0000256" key="1">
    <source>
        <dbReference type="SAM" id="MobiDB-lite"/>
    </source>
</evidence>
<name>A0A6G1IE64_9PLEO</name>
<organism evidence="3 4">
    <name type="scientific">Lentithecium fluviatile CBS 122367</name>
    <dbReference type="NCBI Taxonomy" id="1168545"/>
    <lineage>
        <taxon>Eukaryota</taxon>
        <taxon>Fungi</taxon>
        <taxon>Dikarya</taxon>
        <taxon>Ascomycota</taxon>
        <taxon>Pezizomycotina</taxon>
        <taxon>Dothideomycetes</taxon>
        <taxon>Pleosporomycetidae</taxon>
        <taxon>Pleosporales</taxon>
        <taxon>Massarineae</taxon>
        <taxon>Lentitheciaceae</taxon>
        <taxon>Lentithecium</taxon>
    </lineage>
</organism>
<sequence length="147" mass="16570">MSGLELPAFLIEAAGLFSFYVDDFAYFKAAQRAEDEVETALLKLDIEKTRFLFWGNEIGMFSGHRQHPRLFDEAAVQLLFRILSKLHSLFTDSEQLRASYSVATQEVSRTKAVDLPKATLSSARHQAGFGHDTPLNSEPTANFKDRI</sequence>
<dbReference type="OrthoDB" id="3681814at2759"/>